<evidence type="ECO:0000256" key="2">
    <source>
        <dbReference type="SAM" id="MobiDB-lite"/>
    </source>
</evidence>
<comment type="caution">
    <text evidence="3">The sequence shown here is derived from an EMBL/GenBank/DDBJ whole genome shotgun (WGS) entry which is preliminary data.</text>
</comment>
<feature type="region of interest" description="Disordered" evidence="2">
    <location>
        <begin position="271"/>
        <end position="293"/>
    </location>
</feature>
<name>A0AAP0JT62_9MAGN</name>
<evidence type="ECO:0000256" key="1">
    <source>
        <dbReference type="SAM" id="Coils"/>
    </source>
</evidence>
<organism evidence="3 4">
    <name type="scientific">Stephania cephalantha</name>
    <dbReference type="NCBI Taxonomy" id="152367"/>
    <lineage>
        <taxon>Eukaryota</taxon>
        <taxon>Viridiplantae</taxon>
        <taxon>Streptophyta</taxon>
        <taxon>Embryophyta</taxon>
        <taxon>Tracheophyta</taxon>
        <taxon>Spermatophyta</taxon>
        <taxon>Magnoliopsida</taxon>
        <taxon>Ranunculales</taxon>
        <taxon>Menispermaceae</taxon>
        <taxon>Menispermoideae</taxon>
        <taxon>Cissampelideae</taxon>
        <taxon>Stephania</taxon>
    </lineage>
</organism>
<dbReference type="PANTHER" id="PTHR38936:SF1">
    <property type="entry name" value="DUF641 DOMAIN-CONTAINING PROTEIN"/>
    <property type="match status" value="1"/>
</dbReference>
<gene>
    <name evidence="3" type="ORF">Scep_009419</name>
</gene>
<sequence>MGRRGRPLLPKRPLEVEGDPSLNDQPEISNPPAKKTQVSDEITADLTTLAAAGSKGLDIAAATGNKSLDIAKGTPRRSQRVQNTACPEVQDVEPIYENLEVTESEEEHQNSFEKRKTLEETLGSTSMEEKFDKLIQLLGAQARTTEALFSKVSEGCFSTQATGLYDSRPEMRNDKYMNMNVDSQKKIEDLNNENNELRKKLETTLAKLEGYEKGQHVLTQSIDKLKDAFLVSNLMRSTEMVSGISSAREFMGQFAAPTGFTAANRQATKRRVAKKVTTKRGTDKVVSTGNGVK</sequence>
<reference evidence="3 4" key="1">
    <citation type="submission" date="2024-01" db="EMBL/GenBank/DDBJ databases">
        <title>Genome assemblies of Stephania.</title>
        <authorList>
            <person name="Yang L."/>
        </authorList>
    </citation>
    <scope>NUCLEOTIDE SEQUENCE [LARGE SCALE GENOMIC DNA]</scope>
    <source>
        <strain evidence="3">JXDWG</strain>
        <tissue evidence="3">Leaf</tissue>
    </source>
</reference>
<evidence type="ECO:0000313" key="4">
    <source>
        <dbReference type="Proteomes" id="UP001419268"/>
    </source>
</evidence>
<feature type="coiled-coil region" evidence="1">
    <location>
        <begin position="173"/>
        <end position="214"/>
    </location>
</feature>
<protein>
    <submittedName>
        <fullName evidence="3">Uncharacterized protein</fullName>
    </submittedName>
</protein>
<dbReference type="EMBL" id="JBBNAG010000004">
    <property type="protein sequence ID" value="KAK9139738.1"/>
    <property type="molecule type" value="Genomic_DNA"/>
</dbReference>
<dbReference type="AlphaFoldDB" id="A0AAP0JT62"/>
<evidence type="ECO:0000313" key="3">
    <source>
        <dbReference type="EMBL" id="KAK9139738.1"/>
    </source>
</evidence>
<dbReference type="PANTHER" id="PTHR38936">
    <property type="entry name" value="TITIN-LIKE ISOFORM X2"/>
    <property type="match status" value="1"/>
</dbReference>
<proteinExistence type="predicted"/>
<keyword evidence="4" id="KW-1185">Reference proteome</keyword>
<keyword evidence="1" id="KW-0175">Coiled coil</keyword>
<feature type="region of interest" description="Disordered" evidence="2">
    <location>
        <begin position="1"/>
        <end position="39"/>
    </location>
</feature>
<dbReference type="Proteomes" id="UP001419268">
    <property type="component" value="Unassembled WGS sequence"/>
</dbReference>
<accession>A0AAP0JT62</accession>